<feature type="transmembrane region" description="Helical" evidence="9">
    <location>
        <begin position="125"/>
        <end position="147"/>
    </location>
</feature>
<keyword evidence="13" id="KW-1185">Reference proteome</keyword>
<gene>
    <name evidence="12" type="ORF">ON753_00415</name>
</gene>
<dbReference type="InterPro" id="IPR011527">
    <property type="entry name" value="ABC1_TM_dom"/>
</dbReference>
<dbReference type="PANTHER" id="PTHR24221">
    <property type="entry name" value="ATP-BINDING CASSETTE SUB-FAMILY B"/>
    <property type="match status" value="1"/>
</dbReference>
<dbReference type="InterPro" id="IPR010128">
    <property type="entry name" value="ATPase_T1SS_PrtD-like"/>
</dbReference>
<proteinExistence type="inferred from homology"/>
<evidence type="ECO:0000256" key="2">
    <source>
        <dbReference type="ARBA" id="ARBA00005417"/>
    </source>
</evidence>
<evidence type="ECO:0000256" key="6">
    <source>
        <dbReference type="ARBA" id="ARBA00022989"/>
    </source>
</evidence>
<dbReference type="InterPro" id="IPR003439">
    <property type="entry name" value="ABC_transporter-like_ATP-bd"/>
</dbReference>
<feature type="transmembrane region" description="Helical" evidence="9">
    <location>
        <begin position="21"/>
        <end position="46"/>
    </location>
</feature>
<keyword evidence="4" id="KW-0547">Nucleotide-binding</keyword>
<evidence type="ECO:0000256" key="1">
    <source>
        <dbReference type="ARBA" id="ARBA00004651"/>
    </source>
</evidence>
<dbReference type="Gene3D" id="1.20.1560.10">
    <property type="entry name" value="ABC transporter type 1, transmembrane domain"/>
    <property type="match status" value="1"/>
</dbReference>
<dbReference type="RefSeq" id="WP_265960574.1">
    <property type="nucleotide sequence ID" value="NZ_JAPEVI010000001.1"/>
</dbReference>
<dbReference type="InterPro" id="IPR039421">
    <property type="entry name" value="Type_1_exporter"/>
</dbReference>
<protein>
    <submittedName>
        <fullName evidence="12">Type I secretion system permease/ATPase</fullName>
    </submittedName>
</protein>
<evidence type="ECO:0000313" key="13">
    <source>
        <dbReference type="Proteomes" id="UP001300261"/>
    </source>
</evidence>
<organism evidence="12 13">
    <name type="scientific">Roseibium salinum</name>
    <dbReference type="NCBI Taxonomy" id="1604349"/>
    <lineage>
        <taxon>Bacteria</taxon>
        <taxon>Pseudomonadati</taxon>
        <taxon>Pseudomonadota</taxon>
        <taxon>Alphaproteobacteria</taxon>
        <taxon>Hyphomicrobiales</taxon>
        <taxon>Stappiaceae</taxon>
        <taxon>Roseibium</taxon>
    </lineage>
</organism>
<evidence type="ECO:0000256" key="7">
    <source>
        <dbReference type="ARBA" id="ARBA00023136"/>
    </source>
</evidence>
<keyword evidence="5" id="KW-0067">ATP-binding</keyword>
<dbReference type="PROSITE" id="PS50893">
    <property type="entry name" value="ABC_TRANSPORTER_2"/>
    <property type="match status" value="1"/>
</dbReference>
<reference evidence="12 13" key="1">
    <citation type="journal article" date="2016" name="Int. J. Syst. Evol. Microbiol.">
        <title>Labrenzia salina sp. nov., isolated from the rhizosphere of the halophyte Arthrocnemum macrostachyum.</title>
        <authorList>
            <person name="Camacho M."/>
            <person name="Redondo-Gomez S."/>
            <person name="Rodriguez-Llorente I."/>
            <person name="Rohde M."/>
            <person name="Sproer C."/>
            <person name="Schumann P."/>
            <person name="Klenk H.P."/>
            <person name="Montero-Calasanz M.D.C."/>
        </authorList>
    </citation>
    <scope>NUCLEOTIDE SEQUENCE [LARGE SCALE GENOMIC DNA]</scope>
    <source>
        <strain evidence="12 13">DSM 29163</strain>
    </source>
</reference>
<dbReference type="InterPro" id="IPR036640">
    <property type="entry name" value="ABC1_TM_sf"/>
</dbReference>
<comment type="caution">
    <text evidence="12">The sequence shown here is derived from an EMBL/GenBank/DDBJ whole genome shotgun (WGS) entry which is preliminary data.</text>
</comment>
<dbReference type="InterPro" id="IPR027417">
    <property type="entry name" value="P-loop_NTPase"/>
</dbReference>
<accession>A0ABT3QVD1</accession>
<feature type="domain" description="ABC transporter" evidence="10">
    <location>
        <begin position="329"/>
        <end position="564"/>
    </location>
</feature>
<dbReference type="InterPro" id="IPR017871">
    <property type="entry name" value="ABC_transporter-like_CS"/>
</dbReference>
<keyword evidence="7 9" id="KW-0472">Membrane</keyword>
<evidence type="ECO:0000256" key="9">
    <source>
        <dbReference type="SAM" id="Phobius"/>
    </source>
</evidence>
<feature type="region of interest" description="Disordered" evidence="8">
    <location>
        <begin position="568"/>
        <end position="588"/>
    </location>
</feature>
<dbReference type="SUPFAM" id="SSF52540">
    <property type="entry name" value="P-loop containing nucleoside triphosphate hydrolases"/>
    <property type="match status" value="1"/>
</dbReference>
<dbReference type="PANTHER" id="PTHR24221:SF248">
    <property type="entry name" value="ABC TRANSPORTER TRANSMEMBRANE REGION"/>
    <property type="match status" value="1"/>
</dbReference>
<dbReference type="Pfam" id="PF00005">
    <property type="entry name" value="ABC_tran"/>
    <property type="match status" value="1"/>
</dbReference>
<name>A0ABT3QVD1_9HYPH</name>
<dbReference type="PROSITE" id="PS50929">
    <property type="entry name" value="ABC_TM1F"/>
    <property type="match status" value="1"/>
</dbReference>
<feature type="domain" description="ABC transmembrane type-1" evidence="11">
    <location>
        <begin position="23"/>
        <end position="297"/>
    </location>
</feature>
<dbReference type="EMBL" id="JAPEVI010000001">
    <property type="protein sequence ID" value="MCX2720877.1"/>
    <property type="molecule type" value="Genomic_DNA"/>
</dbReference>
<feature type="transmembrane region" description="Helical" evidence="9">
    <location>
        <begin position="244"/>
        <end position="262"/>
    </location>
</feature>
<evidence type="ECO:0000259" key="11">
    <source>
        <dbReference type="PROSITE" id="PS50929"/>
    </source>
</evidence>
<evidence type="ECO:0000256" key="4">
    <source>
        <dbReference type="ARBA" id="ARBA00022741"/>
    </source>
</evidence>
<keyword evidence="3 9" id="KW-0812">Transmembrane</keyword>
<dbReference type="Proteomes" id="UP001300261">
    <property type="component" value="Unassembled WGS sequence"/>
</dbReference>
<dbReference type="PROSITE" id="PS00211">
    <property type="entry name" value="ABC_TRANSPORTER_1"/>
    <property type="match status" value="1"/>
</dbReference>
<dbReference type="Pfam" id="PF00664">
    <property type="entry name" value="ABC_membrane"/>
    <property type="match status" value="1"/>
</dbReference>
<comment type="similarity">
    <text evidence="2">Belongs to the ABC transporter superfamily.</text>
</comment>
<dbReference type="SMART" id="SM00382">
    <property type="entry name" value="AAA"/>
    <property type="match status" value="1"/>
</dbReference>
<dbReference type="SUPFAM" id="SSF90123">
    <property type="entry name" value="ABC transporter transmembrane region"/>
    <property type="match status" value="1"/>
</dbReference>
<evidence type="ECO:0000256" key="3">
    <source>
        <dbReference type="ARBA" id="ARBA00022692"/>
    </source>
</evidence>
<comment type="subcellular location">
    <subcellularLocation>
        <location evidence="1">Cell membrane</location>
        <topology evidence="1">Multi-pass membrane protein</topology>
    </subcellularLocation>
</comment>
<evidence type="ECO:0000259" key="10">
    <source>
        <dbReference type="PROSITE" id="PS50893"/>
    </source>
</evidence>
<keyword evidence="6 9" id="KW-1133">Transmembrane helix</keyword>
<feature type="transmembrane region" description="Helical" evidence="9">
    <location>
        <begin position="153"/>
        <end position="171"/>
    </location>
</feature>
<evidence type="ECO:0000256" key="5">
    <source>
        <dbReference type="ARBA" id="ARBA00022840"/>
    </source>
</evidence>
<dbReference type="Gene3D" id="3.40.50.300">
    <property type="entry name" value="P-loop containing nucleotide triphosphate hydrolases"/>
    <property type="match status" value="1"/>
</dbReference>
<dbReference type="NCBIfam" id="TIGR01842">
    <property type="entry name" value="type_I_sec_PrtD"/>
    <property type="match status" value="1"/>
</dbReference>
<evidence type="ECO:0000313" key="12">
    <source>
        <dbReference type="EMBL" id="MCX2720877.1"/>
    </source>
</evidence>
<dbReference type="InterPro" id="IPR003593">
    <property type="entry name" value="AAA+_ATPase"/>
</dbReference>
<sequence>MSQQTDSNRLAQVMSAVRRQFPALVVLSCLVNLLLLVTSIYMLQVYDRVLSSGSMDTLLWLTVIAVFAVAVYSVLEQSRRMILSRAAGWLDSELNAPMLRRAMEVRLAGKGGRAGTRDVADLRKFYASDAILAILDAPWSIIFIAFIWVLHPILGVVATAGALILLSLALANDALTRNRQKQVAAATKTHQDAAMRYVDAGETINPLGMARAVFDRWRDGQGQVVAEQQLLADRTAKILSMSRGLRLVLQIAILAAGARLVLQGEITAGAMIAASIVMGRALAPIERATGAWHSYVAARSARSNLTELFADAEQRSVDAVSLPRPEGGLAFESVFYVPPGTEHPILNGVSFEIEPGENCAVVGPSGAGKSSLCRLAVGAWKPFRGHVRLDGADVFDWDPDELGPHIGYLPQQVELLPGTVAQNIARFREVDSEGVIKAAKLAGVHELILALPDGYETEITLHSRRISLGQRQRLGLARALYGDPALVVLDEPNSNMDEAGERALIDVLTRLKQLGATVVIVTHQVSMMACADKVLALKDGTVAAFGPRDQVVRPVRPVASKTVQPAKANLDGKQPPQTARGNLIMAAE</sequence>
<feature type="transmembrane region" description="Helical" evidence="9">
    <location>
        <begin position="58"/>
        <end position="75"/>
    </location>
</feature>
<evidence type="ECO:0000256" key="8">
    <source>
        <dbReference type="SAM" id="MobiDB-lite"/>
    </source>
</evidence>